<dbReference type="AlphaFoldDB" id="A0A8H6Z6P1"/>
<feature type="chain" id="PRO_5034457567" description="Extracellular membrane protein CFEM domain-containing protein" evidence="1">
    <location>
        <begin position="21"/>
        <end position="188"/>
    </location>
</feature>
<dbReference type="Proteomes" id="UP000623467">
    <property type="component" value="Unassembled WGS sequence"/>
</dbReference>
<name>A0A8H6Z6P1_9AGAR</name>
<accession>A0A8H6Z6P1</accession>
<sequence>MFSKLIPAFVLTALAGRVLAQTPATNFTVSIGPHANIVIPANKVLDFDVSSFPVISSCAPSCTNASTAINSCFTNSINDTACYCTPALTGALQTCEECMFTALVRANKPAPTPLAGSNQVLGGWTANCVNATTPPALALTLPPGCLGWAFRLRFPYGHRMGYRRYRRRPGLVFDLHALPNVMRRCFKG</sequence>
<evidence type="ECO:0000313" key="2">
    <source>
        <dbReference type="EMBL" id="KAF7370806.1"/>
    </source>
</evidence>
<dbReference type="EMBL" id="JACAZH010000004">
    <property type="protein sequence ID" value="KAF7370806.1"/>
    <property type="molecule type" value="Genomic_DNA"/>
</dbReference>
<dbReference type="OrthoDB" id="2953532at2759"/>
<reference evidence="2" key="1">
    <citation type="submission" date="2020-05" db="EMBL/GenBank/DDBJ databases">
        <title>Mycena genomes resolve the evolution of fungal bioluminescence.</title>
        <authorList>
            <person name="Tsai I.J."/>
        </authorList>
    </citation>
    <scope>NUCLEOTIDE SEQUENCE</scope>
    <source>
        <strain evidence="2">160909Yilan</strain>
    </source>
</reference>
<gene>
    <name evidence="2" type="ORF">MSAN_00714100</name>
</gene>
<keyword evidence="1" id="KW-0732">Signal</keyword>
<evidence type="ECO:0000313" key="3">
    <source>
        <dbReference type="Proteomes" id="UP000623467"/>
    </source>
</evidence>
<organism evidence="2 3">
    <name type="scientific">Mycena sanguinolenta</name>
    <dbReference type="NCBI Taxonomy" id="230812"/>
    <lineage>
        <taxon>Eukaryota</taxon>
        <taxon>Fungi</taxon>
        <taxon>Dikarya</taxon>
        <taxon>Basidiomycota</taxon>
        <taxon>Agaricomycotina</taxon>
        <taxon>Agaricomycetes</taxon>
        <taxon>Agaricomycetidae</taxon>
        <taxon>Agaricales</taxon>
        <taxon>Marasmiineae</taxon>
        <taxon>Mycenaceae</taxon>
        <taxon>Mycena</taxon>
    </lineage>
</organism>
<comment type="caution">
    <text evidence="2">The sequence shown here is derived from an EMBL/GenBank/DDBJ whole genome shotgun (WGS) entry which is preliminary data.</text>
</comment>
<proteinExistence type="predicted"/>
<protein>
    <recommendedName>
        <fullName evidence="4">Extracellular membrane protein CFEM domain-containing protein</fullName>
    </recommendedName>
</protein>
<evidence type="ECO:0008006" key="4">
    <source>
        <dbReference type="Google" id="ProtNLM"/>
    </source>
</evidence>
<feature type="signal peptide" evidence="1">
    <location>
        <begin position="1"/>
        <end position="20"/>
    </location>
</feature>
<keyword evidence="3" id="KW-1185">Reference proteome</keyword>
<evidence type="ECO:0000256" key="1">
    <source>
        <dbReference type="SAM" id="SignalP"/>
    </source>
</evidence>